<organism evidence="3 4">
    <name type="scientific">Halomonas halophila</name>
    <dbReference type="NCBI Taxonomy" id="29573"/>
    <lineage>
        <taxon>Bacteria</taxon>
        <taxon>Pseudomonadati</taxon>
        <taxon>Pseudomonadota</taxon>
        <taxon>Gammaproteobacteria</taxon>
        <taxon>Oceanospirillales</taxon>
        <taxon>Halomonadaceae</taxon>
        <taxon>Halomonas</taxon>
    </lineage>
</organism>
<evidence type="ECO:0000313" key="3">
    <source>
        <dbReference type="EMBL" id="GEK72104.1"/>
    </source>
</evidence>
<dbReference type="EMBL" id="BJUS01000004">
    <property type="protein sequence ID" value="GEK72104.1"/>
    <property type="molecule type" value="Genomic_DNA"/>
</dbReference>
<keyword evidence="2" id="KW-0472">Membrane</keyword>
<feature type="region of interest" description="Disordered" evidence="1">
    <location>
        <begin position="1"/>
        <end position="21"/>
    </location>
</feature>
<comment type="caution">
    <text evidence="3">The sequence shown here is derived from an EMBL/GenBank/DDBJ whole genome shotgun (WGS) entry which is preliminary data.</text>
</comment>
<name>A0ABQ0U0N4_9GAMM</name>
<dbReference type="Proteomes" id="UP000321121">
    <property type="component" value="Unassembled WGS sequence"/>
</dbReference>
<keyword evidence="2" id="KW-0812">Transmembrane</keyword>
<protein>
    <recommendedName>
        <fullName evidence="5">DUF3108 domain-containing protein</fullName>
    </recommendedName>
</protein>
<proteinExistence type="predicted"/>
<sequence>MSVGNPAAAAPSQSNHPDAFSREDFPMTFRLPRRAWLLGLALVVTALPSLAATAPQPFDARYHLEVSGWPDVDIEHQLSQEAGHWHSEMRASLPGASGHEWGRFRLDDERVSSLHYAAGYSLLGIRRSYSLAQADLAPLPDRQSALVALARRVIDDADGQGRLRYRDHRGREERLDYRVLDRDPVTLPAGRFAAVRVALAEPDEDDRRMEITFDADRPGLLLGMAYYRDGERKSRLSLTRLGDD</sequence>
<dbReference type="RefSeq" id="WP_379825673.1">
    <property type="nucleotide sequence ID" value="NZ_JBHUNQ010000002.1"/>
</dbReference>
<reference evidence="3 4" key="1">
    <citation type="submission" date="2019-07" db="EMBL/GenBank/DDBJ databases">
        <title>Whole genome shotgun sequence of Halomonas halophila NBRC 102604.</title>
        <authorList>
            <person name="Hosoyama A."/>
            <person name="Uohara A."/>
            <person name="Ohji S."/>
            <person name="Ichikawa N."/>
        </authorList>
    </citation>
    <scope>NUCLEOTIDE SEQUENCE [LARGE SCALE GENOMIC DNA]</scope>
    <source>
        <strain evidence="3 4">NBRC 102604</strain>
    </source>
</reference>
<evidence type="ECO:0000256" key="1">
    <source>
        <dbReference type="SAM" id="MobiDB-lite"/>
    </source>
</evidence>
<keyword evidence="2" id="KW-1133">Transmembrane helix</keyword>
<keyword evidence="4" id="KW-1185">Reference proteome</keyword>
<feature type="transmembrane region" description="Helical" evidence="2">
    <location>
        <begin position="35"/>
        <end position="54"/>
    </location>
</feature>
<accession>A0ABQ0U0N4</accession>
<evidence type="ECO:0008006" key="5">
    <source>
        <dbReference type="Google" id="ProtNLM"/>
    </source>
</evidence>
<evidence type="ECO:0000313" key="4">
    <source>
        <dbReference type="Proteomes" id="UP000321121"/>
    </source>
</evidence>
<gene>
    <name evidence="3" type="ORF">HHA04nite_06480</name>
</gene>
<evidence type="ECO:0000256" key="2">
    <source>
        <dbReference type="SAM" id="Phobius"/>
    </source>
</evidence>